<dbReference type="GO" id="GO:0007173">
    <property type="term" value="P:epidermal growth factor receptor signaling pathway"/>
    <property type="evidence" value="ECO:0007669"/>
    <property type="project" value="TreeGrafter"/>
</dbReference>
<reference evidence="4 5" key="1">
    <citation type="submission" date="2020-06" db="EMBL/GenBank/DDBJ databases">
        <authorList>
            <consortium name="Wellcome Sanger Institute Data Sharing"/>
        </authorList>
    </citation>
    <scope>NUCLEOTIDE SEQUENCE [LARGE SCALE GENOMIC DNA]</scope>
</reference>
<accession>A0AAY4CHW2</accession>
<evidence type="ECO:0000313" key="5">
    <source>
        <dbReference type="Proteomes" id="UP000694580"/>
    </source>
</evidence>
<gene>
    <name evidence="4" type="primary">FAM83A</name>
</gene>
<dbReference type="Pfam" id="PF07894">
    <property type="entry name" value="SACK1"/>
    <property type="match status" value="1"/>
</dbReference>
<comment type="similarity">
    <text evidence="1">Belongs to the FAM83 family.</text>
</comment>
<name>A0AAY4CHW2_9TELE</name>
<proteinExistence type="inferred from homology"/>
<dbReference type="InterPro" id="IPR050944">
    <property type="entry name" value="FAM83"/>
</dbReference>
<evidence type="ECO:0000313" key="4">
    <source>
        <dbReference type="Ensembl" id="ENSDCDP00010032688.1"/>
    </source>
</evidence>
<dbReference type="PANTHER" id="PTHR16181">
    <property type="entry name" value="PROTEIN FAM83A-RELATED"/>
    <property type="match status" value="1"/>
</dbReference>
<protein>
    <recommendedName>
        <fullName evidence="3">Scaffolding anchor of CK1 domain-containing protein</fullName>
    </recommendedName>
</protein>
<dbReference type="GO" id="GO:0019901">
    <property type="term" value="F:protein kinase binding"/>
    <property type="evidence" value="ECO:0007669"/>
    <property type="project" value="TreeGrafter"/>
</dbReference>
<dbReference type="InterPro" id="IPR012461">
    <property type="entry name" value="SACK1"/>
</dbReference>
<reference evidence="4" key="2">
    <citation type="submission" date="2025-08" db="UniProtKB">
        <authorList>
            <consortium name="Ensembl"/>
        </authorList>
    </citation>
    <scope>IDENTIFICATION</scope>
</reference>
<dbReference type="PANTHER" id="PTHR16181:SF29">
    <property type="entry name" value="PROTEIN FAM83A-RELATED"/>
    <property type="match status" value="1"/>
</dbReference>
<dbReference type="Proteomes" id="UP000694580">
    <property type="component" value="Chromosome 5"/>
</dbReference>
<feature type="region of interest" description="Disordered" evidence="2">
    <location>
        <begin position="61"/>
        <end position="87"/>
    </location>
</feature>
<organism evidence="4 5">
    <name type="scientific">Denticeps clupeoides</name>
    <name type="common">denticle herring</name>
    <dbReference type="NCBI Taxonomy" id="299321"/>
    <lineage>
        <taxon>Eukaryota</taxon>
        <taxon>Metazoa</taxon>
        <taxon>Chordata</taxon>
        <taxon>Craniata</taxon>
        <taxon>Vertebrata</taxon>
        <taxon>Euteleostomi</taxon>
        <taxon>Actinopterygii</taxon>
        <taxon>Neopterygii</taxon>
        <taxon>Teleostei</taxon>
        <taxon>Clupei</taxon>
        <taxon>Clupeiformes</taxon>
        <taxon>Denticipitoidei</taxon>
        <taxon>Denticipitidae</taxon>
        <taxon>Denticeps</taxon>
    </lineage>
</organism>
<keyword evidence="5" id="KW-1185">Reference proteome</keyword>
<evidence type="ECO:0000256" key="2">
    <source>
        <dbReference type="SAM" id="MobiDB-lite"/>
    </source>
</evidence>
<feature type="domain" description="Scaffolding anchor of CK1" evidence="3">
    <location>
        <begin position="8"/>
        <end position="268"/>
    </location>
</feature>
<sequence>HPVRTISSQSVMDLSHNESARLATDALLDGGLEAYQQTLTREGEVDFLSMEEKDYILAKCRSSEVTEPGEESEGCADRGSTSGESQTYLPMDTDSNPPELDHGWPVADWSYHLRGMPSVEVFFQSNRSACMKDLLRNFIRKATTVLAVVMDTFSDVEILCDILEATTKRNVVVYLLLDHWEMLDLPSIFQKMSIRSVCGQSYCAKSGRKFAGQIKEKFIIVDCAQVLVGSYSFSWLSWQVHRSLAMLIKGGAVKHFDLEFRRLYATSVPVQGIPVTGTLKSLSRFSTEASHARPSPADSSDSNTERDRAALQHTPPCAPPLVSLSHHLSSKFLMLRPAKLSPSWLSSLIFSGIRSSAIT</sequence>
<dbReference type="SUPFAM" id="SSF56024">
    <property type="entry name" value="Phospholipase D/nuclease"/>
    <property type="match status" value="1"/>
</dbReference>
<reference evidence="4" key="3">
    <citation type="submission" date="2025-09" db="UniProtKB">
        <authorList>
            <consortium name="Ensembl"/>
        </authorList>
    </citation>
    <scope>IDENTIFICATION</scope>
</reference>
<dbReference type="AlphaFoldDB" id="A0AAY4CHW2"/>
<dbReference type="Gene3D" id="3.30.870.10">
    <property type="entry name" value="Endonuclease Chain A"/>
    <property type="match status" value="1"/>
</dbReference>
<evidence type="ECO:0000256" key="1">
    <source>
        <dbReference type="ARBA" id="ARBA00006937"/>
    </source>
</evidence>
<feature type="region of interest" description="Disordered" evidence="2">
    <location>
        <begin position="286"/>
        <end position="312"/>
    </location>
</feature>
<dbReference type="GeneTree" id="ENSGT00940000160768"/>
<evidence type="ECO:0000259" key="3">
    <source>
        <dbReference type="Pfam" id="PF07894"/>
    </source>
</evidence>
<dbReference type="Ensembl" id="ENSDCDT00010040568.1">
    <property type="protein sequence ID" value="ENSDCDP00010032688.1"/>
    <property type="gene ID" value="ENSDCDG00010020925.1"/>
</dbReference>